<organism evidence="2 3">
    <name type="scientific">Luethyella okanaganae</name>
    <dbReference type="NCBI Taxonomy" id="69372"/>
    <lineage>
        <taxon>Bacteria</taxon>
        <taxon>Bacillati</taxon>
        <taxon>Actinomycetota</taxon>
        <taxon>Actinomycetes</taxon>
        <taxon>Micrococcales</taxon>
        <taxon>Microbacteriaceae</taxon>
        <taxon>Luethyella</taxon>
    </lineage>
</organism>
<dbReference type="Proteomes" id="UP001596306">
    <property type="component" value="Unassembled WGS sequence"/>
</dbReference>
<keyword evidence="3" id="KW-1185">Reference proteome</keyword>
<keyword evidence="1" id="KW-0812">Transmembrane</keyword>
<sequence length="136" mass="14085">MARRWLAVGVIAIVAGVGIGLLAGAFTPSTNNYWISAIASGAIGALGAGAVAWALLVAPHDATVKLAQAENSIERSWTMQASAGAFTDTIIVLGVMLSIVSITGLSIDTRTAISVPLVIGLLDMAIRRQWLQSRQS</sequence>
<feature type="transmembrane region" description="Helical" evidence="1">
    <location>
        <begin position="79"/>
        <end position="103"/>
    </location>
</feature>
<reference evidence="3" key="1">
    <citation type="journal article" date="2019" name="Int. J. Syst. Evol. Microbiol.">
        <title>The Global Catalogue of Microorganisms (GCM) 10K type strain sequencing project: providing services to taxonomists for standard genome sequencing and annotation.</title>
        <authorList>
            <consortium name="The Broad Institute Genomics Platform"/>
            <consortium name="The Broad Institute Genome Sequencing Center for Infectious Disease"/>
            <person name="Wu L."/>
            <person name="Ma J."/>
        </authorList>
    </citation>
    <scope>NUCLEOTIDE SEQUENCE [LARGE SCALE GENOMIC DNA]</scope>
    <source>
        <strain evidence="3">CCUG 43304</strain>
    </source>
</reference>
<evidence type="ECO:0000313" key="2">
    <source>
        <dbReference type="EMBL" id="MFC6356018.1"/>
    </source>
</evidence>
<proteinExistence type="predicted"/>
<dbReference type="EMBL" id="JBHSTP010000002">
    <property type="protein sequence ID" value="MFC6356018.1"/>
    <property type="molecule type" value="Genomic_DNA"/>
</dbReference>
<evidence type="ECO:0000256" key="1">
    <source>
        <dbReference type="SAM" id="Phobius"/>
    </source>
</evidence>
<name>A0ABW1VGM9_9MICO</name>
<feature type="transmembrane region" description="Helical" evidence="1">
    <location>
        <begin position="5"/>
        <end position="27"/>
    </location>
</feature>
<accession>A0ABW1VGM9</accession>
<keyword evidence="1" id="KW-0472">Membrane</keyword>
<keyword evidence="1" id="KW-1133">Transmembrane helix</keyword>
<comment type="caution">
    <text evidence="2">The sequence shown here is derived from an EMBL/GenBank/DDBJ whole genome shotgun (WGS) entry which is preliminary data.</text>
</comment>
<dbReference type="RefSeq" id="WP_386729852.1">
    <property type="nucleotide sequence ID" value="NZ_JBHSTP010000002.1"/>
</dbReference>
<feature type="transmembrane region" description="Helical" evidence="1">
    <location>
        <begin position="33"/>
        <end position="58"/>
    </location>
</feature>
<evidence type="ECO:0000313" key="3">
    <source>
        <dbReference type="Proteomes" id="UP001596306"/>
    </source>
</evidence>
<protein>
    <submittedName>
        <fullName evidence="2">Uncharacterized protein</fullName>
    </submittedName>
</protein>
<gene>
    <name evidence="2" type="ORF">ACFQB0_07855</name>
</gene>